<dbReference type="Gene3D" id="3.30.390.10">
    <property type="entry name" value="Enolase-like, N-terminal domain"/>
    <property type="match status" value="1"/>
</dbReference>
<dbReference type="Proteomes" id="UP000181909">
    <property type="component" value="Unassembled WGS sequence"/>
</dbReference>
<dbReference type="InterPro" id="IPR029065">
    <property type="entry name" value="Enolase_C-like"/>
</dbReference>
<dbReference type="RefSeq" id="WP_072484639.1">
    <property type="nucleotide sequence ID" value="NZ_FPJO01000004.1"/>
</dbReference>
<name>A0A1K1Y1G2_STRAR</name>
<evidence type="ECO:0000256" key="1">
    <source>
        <dbReference type="ARBA" id="ARBA00023239"/>
    </source>
</evidence>
<dbReference type="Pfam" id="PF13378">
    <property type="entry name" value="MR_MLE_C"/>
    <property type="match status" value="1"/>
</dbReference>
<reference evidence="3 4" key="1">
    <citation type="submission" date="2016-11" db="EMBL/GenBank/DDBJ databases">
        <authorList>
            <person name="Jaros S."/>
            <person name="Januszkiewicz K."/>
            <person name="Wedrychowicz H."/>
        </authorList>
    </citation>
    <scope>NUCLEOTIDE SEQUENCE [LARGE SCALE GENOMIC DNA]</scope>
    <source>
        <strain evidence="3 4">OK807</strain>
    </source>
</reference>
<organism evidence="3 4">
    <name type="scientific">Streptomyces atratus</name>
    <dbReference type="NCBI Taxonomy" id="1893"/>
    <lineage>
        <taxon>Bacteria</taxon>
        <taxon>Bacillati</taxon>
        <taxon>Actinomycetota</taxon>
        <taxon>Actinomycetes</taxon>
        <taxon>Kitasatosporales</taxon>
        <taxon>Streptomycetaceae</taxon>
        <taxon>Streptomyces</taxon>
    </lineage>
</organism>
<gene>
    <name evidence="3" type="ORF">SAMN02787144_100451</name>
</gene>
<dbReference type="PANTHER" id="PTHR48080">
    <property type="entry name" value="D-GALACTONATE DEHYDRATASE-RELATED"/>
    <property type="match status" value="1"/>
</dbReference>
<dbReference type="InterPro" id="IPR013341">
    <property type="entry name" value="Mandelate_racemase_N_dom"/>
</dbReference>
<protein>
    <submittedName>
        <fullName evidence="3">Mandelate racemase / muconate lactonizing enzyme, N-terminal domain</fullName>
    </submittedName>
</protein>
<dbReference type="OrthoDB" id="9796450at2"/>
<evidence type="ECO:0000259" key="2">
    <source>
        <dbReference type="SMART" id="SM00922"/>
    </source>
</evidence>
<dbReference type="SUPFAM" id="SSF51604">
    <property type="entry name" value="Enolase C-terminal domain-like"/>
    <property type="match status" value="1"/>
</dbReference>
<dbReference type="InterPro" id="IPR029017">
    <property type="entry name" value="Enolase-like_N"/>
</dbReference>
<sequence length="413" mass="43452">MSEPPFAHIGAHLDDGVRIAAIRPVLLSAPYADPDSLEVRLALPTGWRTTGLVEVTLDDGTTGLGEGYLAVFAPQVFVSTVDLIAPCLVGRPAGDLAGRYRDMVLATGYWSLQGAARHVVSAVEAALVDALGKRAGVPAYELLGGCRTDRIRLYASGGDSTSPSAMSAEIAAVAALGIDTFKIRARGHEADKAVWTLEHAAAHGIGVAVDMAQNLEDPGQSVADTTAFLDAVRTGTRWPVRFLEEPLGPARAAAYPALRRSAGCPVAGGETVTTAQELLARMASGYYDMVQPDATVVGGLRQTLAVFAGAAEHGVEAVVHCWGSAVCQAANYHAAFAGGGRLAEWPMPRYPLRSELLVEPFRLEDGCLLAPQAPGLGVRLTPETERRYACREDAVYRCATTVPPAAAGRWRTG</sequence>
<dbReference type="CDD" id="cd03316">
    <property type="entry name" value="MR_like"/>
    <property type="match status" value="1"/>
</dbReference>
<evidence type="ECO:0000313" key="4">
    <source>
        <dbReference type="Proteomes" id="UP000181909"/>
    </source>
</evidence>
<dbReference type="InterPro" id="IPR034593">
    <property type="entry name" value="DgoD-like"/>
</dbReference>
<evidence type="ECO:0000313" key="3">
    <source>
        <dbReference type="EMBL" id="SFX55696.1"/>
    </source>
</evidence>
<dbReference type="STRING" id="1893.SAMN02787144_100451"/>
<dbReference type="SFLD" id="SFLDS00001">
    <property type="entry name" value="Enolase"/>
    <property type="match status" value="1"/>
</dbReference>
<dbReference type="InterPro" id="IPR013342">
    <property type="entry name" value="Mandelate_racemase_C"/>
</dbReference>
<dbReference type="EMBL" id="FPJO01000004">
    <property type="protein sequence ID" value="SFX55696.1"/>
    <property type="molecule type" value="Genomic_DNA"/>
</dbReference>
<dbReference type="Pfam" id="PF02746">
    <property type="entry name" value="MR_MLE_N"/>
    <property type="match status" value="1"/>
</dbReference>
<dbReference type="Gene3D" id="3.20.20.120">
    <property type="entry name" value="Enolase-like C-terminal domain"/>
    <property type="match status" value="1"/>
</dbReference>
<dbReference type="PANTHER" id="PTHR48080:SF2">
    <property type="entry name" value="D-GALACTONATE DEHYDRATASE"/>
    <property type="match status" value="1"/>
</dbReference>
<dbReference type="InterPro" id="IPR036849">
    <property type="entry name" value="Enolase-like_C_sf"/>
</dbReference>
<dbReference type="SMART" id="SM00922">
    <property type="entry name" value="MR_MLE"/>
    <property type="match status" value="1"/>
</dbReference>
<dbReference type="AlphaFoldDB" id="A0A1K1Y1G2"/>
<keyword evidence="1" id="KW-0456">Lyase</keyword>
<accession>A0A1K1Y1G2</accession>
<proteinExistence type="predicted"/>
<dbReference type="SUPFAM" id="SSF54826">
    <property type="entry name" value="Enolase N-terminal domain-like"/>
    <property type="match status" value="1"/>
</dbReference>
<dbReference type="GO" id="GO:0016829">
    <property type="term" value="F:lyase activity"/>
    <property type="evidence" value="ECO:0007669"/>
    <property type="project" value="UniProtKB-KW"/>
</dbReference>
<feature type="domain" description="Mandelate racemase/muconate lactonizing enzyme C-terminal" evidence="2">
    <location>
        <begin position="163"/>
        <end position="265"/>
    </location>
</feature>